<name>A0A0W0Z088_LEGSP</name>
<dbReference type="PATRIC" id="fig|452.5.peg.2221"/>
<dbReference type="EMBL" id="LNYX01000030">
    <property type="protein sequence ID" value="KTD62166.1"/>
    <property type="molecule type" value="Genomic_DNA"/>
</dbReference>
<keyword evidence="2" id="KW-1185">Reference proteome</keyword>
<dbReference type="Proteomes" id="UP000054877">
    <property type="component" value="Unassembled WGS sequence"/>
</dbReference>
<dbReference type="RefSeq" id="WP_058483933.1">
    <property type="nucleotide sequence ID" value="NZ_CAAAII010000004.1"/>
</dbReference>
<proteinExistence type="predicted"/>
<sequence>MTDEKANNIHKEATQWAHKCLKSLGYTLKSDLPEKVQHTHWSYVIRFKTSEGYVYLKQTPPAIALEAKISQVLHEQFDASTPIIIASNVELNCFLMKDAGLSLRVILKKKFDKELVCRAIDQFTSLQLAVSERVDALLDVGVPDWRLENFPALYRKIILDKKLLKDDGLSEIKIDEVGALVPKISTLCEKLSSYSIKQTIVQPDFNDNNVLIDGSSQTITIIDLGELVISHPFFSLLNFLHIIKKHHALKEEDKTYVEIKSAGLKPYMMFESEENISDAFLIAQELWFVYGILAHYRLMLACGKENIMSWQQGKLSSLFRGFMANGR</sequence>
<accession>A0A0W0Z088</accession>
<gene>
    <name evidence="1" type="ORF">Lspi_2016</name>
</gene>
<reference evidence="1 2" key="1">
    <citation type="submission" date="2015-11" db="EMBL/GenBank/DDBJ databases">
        <title>Genomic analysis of 38 Legionella species identifies large and diverse effector repertoires.</title>
        <authorList>
            <person name="Burstein D."/>
            <person name="Amaro F."/>
            <person name="Zusman T."/>
            <person name="Lifshitz Z."/>
            <person name="Cohen O."/>
            <person name="Gilbert J.A."/>
            <person name="Pupko T."/>
            <person name="Shuman H.A."/>
            <person name="Segal G."/>
        </authorList>
    </citation>
    <scope>NUCLEOTIDE SEQUENCE [LARGE SCALE GENOMIC DNA]</scope>
    <source>
        <strain evidence="1 2">Mt.St.Helens-9</strain>
    </source>
</reference>
<dbReference type="STRING" id="452.Lspi_2016"/>
<comment type="caution">
    <text evidence="1">The sequence shown here is derived from an EMBL/GenBank/DDBJ whole genome shotgun (WGS) entry which is preliminary data.</text>
</comment>
<dbReference type="AlphaFoldDB" id="A0A0W0Z088"/>
<evidence type="ECO:0000313" key="1">
    <source>
        <dbReference type="EMBL" id="KTD62166.1"/>
    </source>
</evidence>
<organism evidence="1 2">
    <name type="scientific">Legionella spiritensis</name>
    <dbReference type="NCBI Taxonomy" id="452"/>
    <lineage>
        <taxon>Bacteria</taxon>
        <taxon>Pseudomonadati</taxon>
        <taxon>Pseudomonadota</taxon>
        <taxon>Gammaproteobacteria</taxon>
        <taxon>Legionellales</taxon>
        <taxon>Legionellaceae</taxon>
        <taxon>Legionella</taxon>
    </lineage>
</organism>
<protein>
    <recommendedName>
        <fullName evidence="3">Phosphotransferase enzyme family protein</fullName>
    </recommendedName>
</protein>
<dbReference type="InterPro" id="IPR011009">
    <property type="entry name" value="Kinase-like_dom_sf"/>
</dbReference>
<dbReference type="OrthoDB" id="6255775at2"/>
<evidence type="ECO:0008006" key="3">
    <source>
        <dbReference type="Google" id="ProtNLM"/>
    </source>
</evidence>
<dbReference type="SUPFAM" id="SSF56112">
    <property type="entry name" value="Protein kinase-like (PK-like)"/>
    <property type="match status" value="1"/>
</dbReference>
<evidence type="ECO:0000313" key="2">
    <source>
        <dbReference type="Proteomes" id="UP000054877"/>
    </source>
</evidence>